<dbReference type="OrthoDB" id="7558053at2"/>
<dbReference type="AlphaFoldDB" id="A0A0B1Q2A3"/>
<gene>
    <name evidence="1" type="ORF">LA66_10335</name>
</gene>
<reference evidence="1 2" key="1">
    <citation type="submission" date="2014-09" db="EMBL/GenBank/DDBJ databases">
        <title>Isolation and characterization of Aurantimonas altamirensis ON-56566 from clinical sample following a dog bite.</title>
        <authorList>
            <person name="Eshaghi A."/>
            <person name="Li A."/>
            <person name="Shahinas D."/>
            <person name="Bahn P."/>
            <person name="Kus J.V."/>
            <person name="Patel S.N."/>
        </authorList>
    </citation>
    <scope>NUCLEOTIDE SEQUENCE [LARGE SCALE GENOMIC DNA]</scope>
    <source>
        <strain evidence="1 2">ON-56566</strain>
    </source>
</reference>
<evidence type="ECO:0000313" key="2">
    <source>
        <dbReference type="Proteomes" id="UP000030826"/>
    </source>
</evidence>
<dbReference type="RefSeq" id="WP_039192159.1">
    <property type="nucleotide sequence ID" value="NZ_JRFJ01000002.1"/>
</dbReference>
<comment type="caution">
    <text evidence="1">The sequence shown here is derived from an EMBL/GenBank/DDBJ whole genome shotgun (WGS) entry which is preliminary data.</text>
</comment>
<protein>
    <submittedName>
        <fullName evidence="1">Uncharacterized protein</fullName>
    </submittedName>
</protein>
<name>A0A0B1Q2A3_9HYPH</name>
<dbReference type="EMBL" id="JRFJ01000002">
    <property type="protein sequence ID" value="KHJ54933.1"/>
    <property type="molecule type" value="Genomic_DNA"/>
</dbReference>
<evidence type="ECO:0000313" key="1">
    <source>
        <dbReference type="EMBL" id="KHJ54933.1"/>
    </source>
</evidence>
<accession>A0A0B1Q2A3</accession>
<proteinExistence type="predicted"/>
<organism evidence="1 2">
    <name type="scientific">Aureimonas altamirensis</name>
    <dbReference type="NCBI Taxonomy" id="370622"/>
    <lineage>
        <taxon>Bacteria</taxon>
        <taxon>Pseudomonadati</taxon>
        <taxon>Pseudomonadota</taxon>
        <taxon>Alphaproteobacteria</taxon>
        <taxon>Hyphomicrobiales</taxon>
        <taxon>Aurantimonadaceae</taxon>
        <taxon>Aureimonas</taxon>
    </lineage>
</organism>
<dbReference type="Proteomes" id="UP000030826">
    <property type="component" value="Unassembled WGS sequence"/>
</dbReference>
<sequence length="272" mass="28403">MAPAIGLGLGVSFCHRPRPSGPDMDTLALIARMAVPPDQARAKLIDTLVLDLKSSGVWQTLDGLYVLAAHDAQAARLNWRGNLLNLTPGAAPVFTVDRGYKGDGAAAYLAIDGSGSDVAKFTLESASVGIWVNQVAVEAGIALGRTSDYGMQIVPLSASETLRIQFQSVSSSQATTVITGHNGLGMSRGTREDSARYFVRSQGRARIVKNIPAQPGGPVRWPQRLLSGTSSTATLFSTARIAVAYFGGGLTSAQEVAMDAALQTYLNAVGGA</sequence>
<dbReference type="STRING" id="370622.LA66_10335"/>